<protein>
    <submittedName>
        <fullName evidence="3">Lipase class 3</fullName>
    </submittedName>
</protein>
<dbReference type="SUPFAM" id="SSF81296">
    <property type="entry name" value="E set domains"/>
    <property type="match status" value="2"/>
</dbReference>
<reference evidence="3" key="1">
    <citation type="submission" date="2011-08" db="EMBL/GenBank/DDBJ databases">
        <title>Complete sequence of chromosome of Streptomyces violaceusniger Tu 4113.</title>
        <authorList>
            <consortium name="US DOE Joint Genome Institute"/>
            <person name="Lucas S."/>
            <person name="Han J."/>
            <person name="Lapidus A."/>
            <person name="Cheng J.-F."/>
            <person name="Goodwin L."/>
            <person name="Pitluck S."/>
            <person name="Peters L."/>
            <person name="Ivanova N."/>
            <person name="Daligault H."/>
            <person name="Detter J.C."/>
            <person name="Han C."/>
            <person name="Tapia R."/>
            <person name="Land M."/>
            <person name="Hauser L."/>
            <person name="Kyrpides N."/>
            <person name="Ivanova N."/>
            <person name="Pagani I."/>
            <person name="Hagen A."/>
            <person name="Katz L."/>
            <person name="Fiedler H.-P."/>
            <person name="Keasling J."/>
            <person name="Fortman J."/>
            <person name="Woyke T."/>
        </authorList>
    </citation>
    <scope>NUCLEOTIDE SEQUENCE [LARGE SCALE GENOMIC DNA]</scope>
    <source>
        <strain evidence="3">Tu 4113</strain>
    </source>
</reference>
<dbReference type="Gene3D" id="3.40.50.1820">
    <property type="entry name" value="alpha/beta hydrolase"/>
    <property type="match status" value="1"/>
</dbReference>
<evidence type="ECO:0000259" key="1">
    <source>
        <dbReference type="Pfam" id="PF01764"/>
    </source>
</evidence>
<dbReference type="Proteomes" id="UP000008703">
    <property type="component" value="Chromosome"/>
</dbReference>
<dbReference type="InterPro" id="IPR013783">
    <property type="entry name" value="Ig-like_fold"/>
</dbReference>
<dbReference type="AlphaFoldDB" id="G2NU46"/>
<dbReference type="EMBL" id="CP002994">
    <property type="protein sequence ID" value="AEM84080.1"/>
    <property type="molecule type" value="Genomic_DNA"/>
</dbReference>
<dbReference type="Pfam" id="PF01833">
    <property type="entry name" value="TIG"/>
    <property type="match status" value="2"/>
</dbReference>
<name>G2NU46_STRV4</name>
<dbReference type="InterPro" id="IPR014756">
    <property type="entry name" value="Ig_E-set"/>
</dbReference>
<gene>
    <name evidence="3" type="ORF">Strvi_4447</name>
</gene>
<dbReference type="KEGG" id="svl:Strvi_4447"/>
<dbReference type="eggNOG" id="COG3675">
    <property type="taxonomic scope" value="Bacteria"/>
</dbReference>
<dbReference type="Pfam" id="PF01764">
    <property type="entry name" value="Lipase_3"/>
    <property type="match status" value="1"/>
</dbReference>
<dbReference type="SUPFAM" id="SSF53474">
    <property type="entry name" value="alpha/beta-Hydrolases"/>
    <property type="match status" value="1"/>
</dbReference>
<evidence type="ECO:0000313" key="3">
    <source>
        <dbReference type="EMBL" id="AEM84080.1"/>
    </source>
</evidence>
<dbReference type="Gene3D" id="2.60.40.10">
    <property type="entry name" value="Immunoglobulins"/>
    <property type="match status" value="2"/>
</dbReference>
<evidence type="ECO:0000259" key="2">
    <source>
        <dbReference type="Pfam" id="PF01833"/>
    </source>
</evidence>
<proteinExistence type="predicted"/>
<dbReference type="InterPro" id="IPR002921">
    <property type="entry name" value="Fungal_lipase-type"/>
</dbReference>
<keyword evidence="4" id="KW-1185">Reference proteome</keyword>
<dbReference type="CDD" id="cd00603">
    <property type="entry name" value="IPT_PCSR"/>
    <property type="match status" value="1"/>
</dbReference>
<feature type="domain" description="IPT/TIG" evidence="2">
    <location>
        <begin position="425"/>
        <end position="499"/>
    </location>
</feature>
<dbReference type="RefSeq" id="WP_014057578.1">
    <property type="nucleotide sequence ID" value="NC_015957.1"/>
</dbReference>
<dbReference type="GO" id="GO:0005975">
    <property type="term" value="P:carbohydrate metabolic process"/>
    <property type="evidence" value="ECO:0007669"/>
    <property type="project" value="UniProtKB-ARBA"/>
</dbReference>
<dbReference type="InterPro" id="IPR051218">
    <property type="entry name" value="Sec_MonoDiacylglyc_Lipase"/>
</dbReference>
<dbReference type="GO" id="GO:0006629">
    <property type="term" value="P:lipid metabolic process"/>
    <property type="evidence" value="ECO:0007669"/>
    <property type="project" value="InterPro"/>
</dbReference>
<sequence length="511" mass="51614">MSTRHSARAAQATPQVATAQVAMTLAGIAATAATPRPSGESVAEQCTRVILGINQQLADPGLATQGNWSLLWAALSEDNANMAYLAKSTDCSNQFAVVLRGTVGNVTDLLEDLDVGTVVPFTAVGKPQSPVYVSKGAMEAFSQVMAMSAAGLTLVQALSGALAAAPANPTVLVIGHSLGGCLATMVAPYLQTLTWPSATAPAFGLYTFAAPTAGGPDFANYLTGPALSWAVNERYVNCYDLVPLAWTSIDTAKSWYPGKGPVADVDTKAVITAIASLPGPNTYTQPGPCTQLNSGYGTNDPNLQRHSLQDFMGQAAYQHGNNTYLSLLDAPALPASPQVTGLSPDTGGAGTQVTGTGTGFGTGAMVDFGPFACADLTVGSAGTTITATAPEGIGVAAVRVTTCLGTSPAVPTAQFAYGGPSPVRVTAISPDTGTAGTSVQITGVNFGSDAKVFFAGVQATGPSITPPDTIVVNAPKGVTGIGKPSTVNITVVSNGYSSPTGPADEFAYPDL</sequence>
<feature type="domain" description="Fungal lipase-type" evidence="1">
    <location>
        <begin position="97"/>
        <end position="244"/>
    </location>
</feature>
<dbReference type="InterPro" id="IPR029058">
    <property type="entry name" value="AB_hydrolase_fold"/>
</dbReference>
<dbReference type="PANTHER" id="PTHR45856:SF24">
    <property type="entry name" value="FUNGAL LIPASE-LIKE DOMAIN-CONTAINING PROTEIN"/>
    <property type="match status" value="1"/>
</dbReference>
<dbReference type="InterPro" id="IPR002909">
    <property type="entry name" value="IPT_dom"/>
</dbReference>
<organism evidence="3 4">
    <name type="scientific">Streptomyces violaceusniger (strain Tu 4113)</name>
    <dbReference type="NCBI Taxonomy" id="653045"/>
    <lineage>
        <taxon>Bacteria</taxon>
        <taxon>Bacillati</taxon>
        <taxon>Actinomycetota</taxon>
        <taxon>Actinomycetes</taxon>
        <taxon>Kitasatosporales</taxon>
        <taxon>Streptomycetaceae</taxon>
        <taxon>Streptomyces</taxon>
        <taxon>Streptomyces violaceusniger group</taxon>
    </lineage>
</organism>
<feature type="domain" description="IPT/TIG" evidence="2">
    <location>
        <begin position="337"/>
        <end position="404"/>
    </location>
</feature>
<dbReference type="PANTHER" id="PTHR45856">
    <property type="entry name" value="ALPHA/BETA-HYDROLASES SUPERFAMILY PROTEIN"/>
    <property type="match status" value="1"/>
</dbReference>
<evidence type="ECO:0000313" key="4">
    <source>
        <dbReference type="Proteomes" id="UP000008703"/>
    </source>
</evidence>
<accession>G2NU46</accession>
<dbReference type="HOGENOM" id="CLU_531787_0_0_11"/>